<keyword evidence="5 7" id="KW-0238">DNA-binding</keyword>
<dbReference type="InterPro" id="IPR036397">
    <property type="entry name" value="RNaseH_sf"/>
</dbReference>
<dbReference type="Pfam" id="PF03104">
    <property type="entry name" value="DNA_pol_B_exo1"/>
    <property type="match status" value="1"/>
</dbReference>
<evidence type="ECO:0000256" key="6">
    <source>
        <dbReference type="ARBA" id="ARBA00049244"/>
    </source>
</evidence>
<comment type="catalytic activity">
    <reaction evidence="6 7">
        <text>DNA(n) + a 2'-deoxyribonucleoside 5'-triphosphate = DNA(n+1) + diphosphate</text>
        <dbReference type="Rhea" id="RHEA:22508"/>
        <dbReference type="Rhea" id="RHEA-COMP:17339"/>
        <dbReference type="Rhea" id="RHEA-COMP:17340"/>
        <dbReference type="ChEBI" id="CHEBI:33019"/>
        <dbReference type="ChEBI" id="CHEBI:61560"/>
        <dbReference type="ChEBI" id="CHEBI:173112"/>
        <dbReference type="EC" id="2.7.7.7"/>
    </reaction>
</comment>
<dbReference type="InterPro" id="IPR023211">
    <property type="entry name" value="DNA_pol_palm_dom_sf"/>
</dbReference>
<dbReference type="SMART" id="SM00486">
    <property type="entry name" value="POLBc"/>
    <property type="match status" value="1"/>
</dbReference>
<name>A0A397VBF3_9GLOM</name>
<dbReference type="PROSITE" id="PS00116">
    <property type="entry name" value="DNA_POLYMERASE_B"/>
    <property type="match status" value="1"/>
</dbReference>
<evidence type="ECO:0000256" key="3">
    <source>
        <dbReference type="ARBA" id="ARBA00022695"/>
    </source>
</evidence>
<dbReference type="PANTHER" id="PTHR10322">
    <property type="entry name" value="DNA POLYMERASE CATALYTIC SUBUNIT"/>
    <property type="match status" value="1"/>
</dbReference>
<dbReference type="SUPFAM" id="SSF53098">
    <property type="entry name" value="Ribonuclease H-like"/>
    <property type="match status" value="1"/>
</dbReference>
<feature type="domain" description="DNA-directed DNA polymerase family B multifunctional" evidence="9">
    <location>
        <begin position="592"/>
        <end position="733"/>
    </location>
</feature>
<evidence type="ECO:0000256" key="8">
    <source>
        <dbReference type="SAM" id="MobiDB-lite"/>
    </source>
</evidence>
<dbReference type="GO" id="GO:0003677">
    <property type="term" value="F:DNA binding"/>
    <property type="evidence" value="ECO:0007669"/>
    <property type="project" value="UniProtKB-KW"/>
</dbReference>
<dbReference type="InterPro" id="IPR043502">
    <property type="entry name" value="DNA/RNA_pol_sf"/>
</dbReference>
<sequence length="1211" mass="141128">MMSTQPEHSTPIVPTSSNVPIVDNQNFEPEIEEGSSKHCSAIENSGVFGKDYLPTHLSRNDIDAKNDERVSENLEDALHNHQNIPFMPIDIEETNEYINQNPYYVLRLYGPLINGQKAVVTITGIKVFFDICILDNEDINSFETKVKDILTNEKDNEKRSVEVGKIRIEHVKAFPIRGCHSEKKSYLRIFTTTTFQRKTALEIIRKENLETASDDIGAYYRKVAREYRIPLSGWGVMGNYEYNNSRLPYNGHSPLCSHAFYVSIENFKAVDDLSELCKIYSPVIIRDRALVLAWDIETHSTRGLEHVPYARYKEDNVFMICITVHWKDDLKPLKQICLVDFESAQDPNWITIVCGNETNLLKAFALCWRALAPDIELMYNGSKYDWPFVIERATQLKVLDWMFAQMSGNPRRNIMIDGILRWNYYGGVGEPFYKDFFHKEQTWAKFSRKEDKNSKKIKNREGVEIKITPEKNFKSTFLKVPGCVSIDVLVCCKKLYPKSEKNSLNYFLEMHGLGSKIDLPIKNMRKFYMQSKKNTTSEAAENIRKIAEYCIKDALSCQKLIVKRNVINDYREVASITYVSLFDSHYYAGGMKVCNLLGAEAWKRDILITMIPYKEVESEKYPGAHVFPPIKGLNNKRPVTGLDFASLYLSIIMTYNFSPEKIILEEKEANILQQKKICLHKIEFLFNGRVLQAWSVLHENKTDKKGLYPLVLEKLLDKRNKMKSDLAILAKKKEHMELVIGKIKEKGLSLMDSIDYILKNEKEKEIHADIAGTLIPFINETYEIFIIEGVTLMGQFNIKLVAEYVLKKGYGIQYGDTDSLYLTYPEDNYKKCDLVYRNNSISTLEYWTEMVNITMKVMEKLRNEVNTYLKIKSRSTYLKMAYEEVLFPVVFTGKKKYFGIPHENKDNQSLHKIVEDVLRDAVTNSKQWEFDQFIQTDMWKPNVQNLTVQRFIERMRKTYKDKIPEPGDRFSYVIPKTDIDFDLSGKKLNLTKGDRIEFVDVAKELKKDINLSYYLQNKIIGLCARFINYDDRYQPPLSDKIRQLKDSDKKYKQIDKYSQKKAKKWLEEYVDSLSGISPKMMLNCGFAYKRAYKNAIKTAQSILHQKIGNTYEIFHGEWLNFEDFKATNTVERLWEKFVEYARAYTENDNLLIIYHMRYKEHITIPDKIGQPETMRKNEMITEQPTLSHISKTDQLALESFLNTWNKAVSSL</sequence>
<evidence type="ECO:0000259" key="9">
    <source>
        <dbReference type="Pfam" id="PF00136"/>
    </source>
</evidence>
<accession>A0A397VBF3</accession>
<keyword evidence="7" id="KW-0235">DNA replication</keyword>
<evidence type="ECO:0000313" key="11">
    <source>
        <dbReference type="EMBL" id="RIB19785.1"/>
    </source>
</evidence>
<evidence type="ECO:0000256" key="1">
    <source>
        <dbReference type="ARBA" id="ARBA00005755"/>
    </source>
</evidence>
<evidence type="ECO:0000256" key="7">
    <source>
        <dbReference type="RuleBase" id="RU000442"/>
    </source>
</evidence>
<dbReference type="GO" id="GO:0006261">
    <property type="term" value="P:DNA-templated DNA replication"/>
    <property type="evidence" value="ECO:0007669"/>
    <property type="project" value="TreeGrafter"/>
</dbReference>
<protein>
    <recommendedName>
        <fullName evidence="7">DNA polymerase</fullName>
        <ecNumber evidence="7">2.7.7.7</ecNumber>
    </recommendedName>
</protein>
<dbReference type="InterPro" id="IPR012337">
    <property type="entry name" value="RNaseH-like_sf"/>
</dbReference>
<comment type="caution">
    <text evidence="11">The sequence shown here is derived from an EMBL/GenBank/DDBJ whole genome shotgun (WGS) entry which is preliminary data.</text>
</comment>
<gene>
    <name evidence="11" type="ORF">C2G38_2244973</name>
</gene>
<dbReference type="PANTHER" id="PTHR10322:SF23">
    <property type="entry name" value="DNA POLYMERASE DELTA CATALYTIC SUBUNIT"/>
    <property type="match status" value="1"/>
</dbReference>
<keyword evidence="3 7" id="KW-0548">Nucleotidyltransferase</keyword>
<keyword evidence="2 7" id="KW-0808">Transferase</keyword>
<dbReference type="AlphaFoldDB" id="A0A397VBF3"/>
<dbReference type="Pfam" id="PF00136">
    <property type="entry name" value="DNA_pol_B"/>
    <property type="match status" value="1"/>
</dbReference>
<evidence type="ECO:0000256" key="5">
    <source>
        <dbReference type="ARBA" id="ARBA00023125"/>
    </source>
</evidence>
<dbReference type="InterPro" id="IPR017964">
    <property type="entry name" value="DNA-dir_DNA_pol_B_CS"/>
</dbReference>
<reference evidence="11 12" key="1">
    <citation type="submission" date="2018-06" db="EMBL/GenBank/DDBJ databases">
        <title>Comparative genomics reveals the genomic features of Rhizophagus irregularis, R. cerebriforme, R. diaphanum and Gigaspora rosea, and their symbiotic lifestyle signature.</title>
        <authorList>
            <person name="Morin E."/>
            <person name="San Clemente H."/>
            <person name="Chen E.C.H."/>
            <person name="De La Providencia I."/>
            <person name="Hainaut M."/>
            <person name="Kuo A."/>
            <person name="Kohler A."/>
            <person name="Murat C."/>
            <person name="Tang N."/>
            <person name="Roy S."/>
            <person name="Loubradou J."/>
            <person name="Henrissat B."/>
            <person name="Grigoriev I.V."/>
            <person name="Corradi N."/>
            <person name="Roux C."/>
            <person name="Martin F.M."/>
        </authorList>
    </citation>
    <scope>NUCLEOTIDE SEQUENCE [LARGE SCALE GENOMIC DNA]</scope>
    <source>
        <strain evidence="11 12">DAOM 194757</strain>
    </source>
</reference>
<dbReference type="InterPro" id="IPR006172">
    <property type="entry name" value="DNA-dir_DNA_pol_B"/>
</dbReference>
<keyword evidence="4 7" id="KW-0239">DNA-directed DNA polymerase</keyword>
<comment type="similarity">
    <text evidence="1 7">Belongs to the DNA polymerase type-B family.</text>
</comment>
<dbReference type="GO" id="GO:0000166">
    <property type="term" value="F:nucleotide binding"/>
    <property type="evidence" value="ECO:0007669"/>
    <property type="project" value="InterPro"/>
</dbReference>
<evidence type="ECO:0000313" key="12">
    <source>
        <dbReference type="Proteomes" id="UP000266673"/>
    </source>
</evidence>
<dbReference type="SUPFAM" id="SSF56672">
    <property type="entry name" value="DNA/RNA polymerases"/>
    <property type="match status" value="1"/>
</dbReference>
<organism evidence="11 12">
    <name type="scientific">Gigaspora rosea</name>
    <dbReference type="NCBI Taxonomy" id="44941"/>
    <lineage>
        <taxon>Eukaryota</taxon>
        <taxon>Fungi</taxon>
        <taxon>Fungi incertae sedis</taxon>
        <taxon>Mucoromycota</taxon>
        <taxon>Glomeromycotina</taxon>
        <taxon>Glomeromycetes</taxon>
        <taxon>Diversisporales</taxon>
        <taxon>Gigasporaceae</taxon>
        <taxon>Gigaspora</taxon>
    </lineage>
</organism>
<dbReference type="Proteomes" id="UP000266673">
    <property type="component" value="Unassembled WGS sequence"/>
</dbReference>
<dbReference type="Gene3D" id="3.30.420.10">
    <property type="entry name" value="Ribonuclease H-like superfamily/Ribonuclease H"/>
    <property type="match status" value="1"/>
</dbReference>
<feature type="domain" description="DNA-directed DNA polymerase family B exonuclease" evidence="10">
    <location>
        <begin position="288"/>
        <end position="403"/>
    </location>
</feature>
<keyword evidence="12" id="KW-1185">Reference proteome</keyword>
<feature type="region of interest" description="Disordered" evidence="8">
    <location>
        <begin position="1"/>
        <end position="21"/>
    </location>
</feature>
<dbReference type="STRING" id="44941.A0A397VBF3"/>
<dbReference type="InterPro" id="IPR006134">
    <property type="entry name" value="DNA-dir_DNA_pol_B_multi_dom"/>
</dbReference>
<dbReference type="InterPro" id="IPR050240">
    <property type="entry name" value="DNA_pol_type-B"/>
</dbReference>
<proteinExistence type="inferred from homology"/>
<dbReference type="EMBL" id="QKWP01000454">
    <property type="protein sequence ID" value="RIB19785.1"/>
    <property type="molecule type" value="Genomic_DNA"/>
</dbReference>
<dbReference type="GO" id="GO:0003887">
    <property type="term" value="F:DNA-directed DNA polymerase activity"/>
    <property type="evidence" value="ECO:0007669"/>
    <property type="project" value="UniProtKB-KW"/>
</dbReference>
<evidence type="ECO:0000259" key="10">
    <source>
        <dbReference type="Pfam" id="PF03104"/>
    </source>
</evidence>
<dbReference type="InterPro" id="IPR006133">
    <property type="entry name" value="DNA-dir_DNA_pol_B_exonuc"/>
</dbReference>
<evidence type="ECO:0000256" key="2">
    <source>
        <dbReference type="ARBA" id="ARBA00022679"/>
    </source>
</evidence>
<evidence type="ECO:0000256" key="4">
    <source>
        <dbReference type="ARBA" id="ARBA00022932"/>
    </source>
</evidence>
<dbReference type="EC" id="2.7.7.7" evidence="7"/>
<dbReference type="Gene3D" id="3.90.1600.10">
    <property type="entry name" value="Palm domain of DNA polymerase"/>
    <property type="match status" value="1"/>
</dbReference>